<keyword evidence="3" id="KW-1185">Reference proteome</keyword>
<evidence type="ECO:0000256" key="1">
    <source>
        <dbReference type="SAM" id="Coils"/>
    </source>
</evidence>
<sequence length="126" mass="14996">MLQDRKASLRADFRQMVTILRKDTQELCTAHNDVVDKLQRLEEEQSAMQQNMADMEDRLWRNNICFCKIADAITAESLPQYLKALYKTLVPHLDDTSWTWTFDRVHHLSRPVYCYLVIRVYVLSHH</sequence>
<keyword evidence="1" id="KW-0175">Coiled coil</keyword>
<accession>A0AAD1WHC2</accession>
<reference evidence="2" key="1">
    <citation type="submission" date="2022-03" db="EMBL/GenBank/DDBJ databases">
        <authorList>
            <person name="Alioto T."/>
            <person name="Alioto T."/>
            <person name="Gomez Garrido J."/>
        </authorList>
    </citation>
    <scope>NUCLEOTIDE SEQUENCE</scope>
</reference>
<evidence type="ECO:0000313" key="3">
    <source>
        <dbReference type="Proteomes" id="UP001295444"/>
    </source>
</evidence>
<name>A0AAD1WHC2_PELCU</name>
<organism evidence="2 3">
    <name type="scientific">Pelobates cultripes</name>
    <name type="common">Western spadefoot toad</name>
    <dbReference type="NCBI Taxonomy" id="61616"/>
    <lineage>
        <taxon>Eukaryota</taxon>
        <taxon>Metazoa</taxon>
        <taxon>Chordata</taxon>
        <taxon>Craniata</taxon>
        <taxon>Vertebrata</taxon>
        <taxon>Euteleostomi</taxon>
        <taxon>Amphibia</taxon>
        <taxon>Batrachia</taxon>
        <taxon>Anura</taxon>
        <taxon>Pelobatoidea</taxon>
        <taxon>Pelobatidae</taxon>
        <taxon>Pelobates</taxon>
    </lineage>
</organism>
<dbReference type="AlphaFoldDB" id="A0AAD1WHC2"/>
<protein>
    <submittedName>
        <fullName evidence="2">Uncharacterized protein</fullName>
    </submittedName>
</protein>
<dbReference type="Proteomes" id="UP001295444">
    <property type="component" value="Chromosome 07"/>
</dbReference>
<feature type="coiled-coil region" evidence="1">
    <location>
        <begin position="31"/>
        <end position="58"/>
    </location>
</feature>
<proteinExistence type="predicted"/>
<dbReference type="EMBL" id="OW240918">
    <property type="protein sequence ID" value="CAH2305637.1"/>
    <property type="molecule type" value="Genomic_DNA"/>
</dbReference>
<evidence type="ECO:0000313" key="2">
    <source>
        <dbReference type="EMBL" id="CAH2305637.1"/>
    </source>
</evidence>
<gene>
    <name evidence="2" type="ORF">PECUL_23A036612</name>
</gene>